<gene>
    <name evidence="2" type="primary">ORF220208</name>
</gene>
<organism evidence="2">
    <name type="scientific">Arion vulgaris</name>
    <dbReference type="NCBI Taxonomy" id="1028688"/>
    <lineage>
        <taxon>Eukaryota</taxon>
        <taxon>Metazoa</taxon>
        <taxon>Spiralia</taxon>
        <taxon>Lophotrochozoa</taxon>
        <taxon>Mollusca</taxon>
        <taxon>Gastropoda</taxon>
        <taxon>Heterobranchia</taxon>
        <taxon>Euthyneura</taxon>
        <taxon>Panpulmonata</taxon>
        <taxon>Eupulmonata</taxon>
        <taxon>Stylommatophora</taxon>
        <taxon>Helicina</taxon>
        <taxon>Arionoidea</taxon>
        <taxon>Arionidae</taxon>
        <taxon>Arion</taxon>
    </lineage>
</organism>
<dbReference type="AlphaFoldDB" id="A0A0B7C0P6"/>
<proteinExistence type="predicted"/>
<feature type="non-terminal residue" evidence="2">
    <location>
        <position position="1"/>
    </location>
</feature>
<dbReference type="EMBL" id="HACG01052148">
    <property type="protein sequence ID" value="CEK99019.1"/>
    <property type="molecule type" value="Transcribed_RNA"/>
</dbReference>
<protein>
    <submittedName>
        <fullName evidence="2">Uncharacterized protein</fullName>
    </submittedName>
</protein>
<feature type="non-terminal residue" evidence="2">
    <location>
        <position position="82"/>
    </location>
</feature>
<feature type="region of interest" description="Disordered" evidence="1">
    <location>
        <begin position="1"/>
        <end position="82"/>
    </location>
</feature>
<accession>A0A0B7C0P6</accession>
<sequence length="82" mass="8900">LSPVMSNSYDHIEPKQDKRGSKSHTSVTEASKSVLPEKVTVVSSSTPSTTQSTDSTKTTFNHPSCRGRKNSLSAIVDKLKHN</sequence>
<evidence type="ECO:0000256" key="1">
    <source>
        <dbReference type="SAM" id="MobiDB-lite"/>
    </source>
</evidence>
<name>A0A0B7C0P6_9EUPU</name>
<feature type="compositionally biased region" description="Basic and acidic residues" evidence="1">
    <location>
        <begin position="10"/>
        <end position="20"/>
    </location>
</feature>
<reference evidence="2" key="1">
    <citation type="submission" date="2014-12" db="EMBL/GenBank/DDBJ databases">
        <title>Insight into the proteome of Arion vulgaris.</title>
        <authorList>
            <person name="Aradska J."/>
            <person name="Bulat T."/>
            <person name="Smidak R."/>
            <person name="Sarate P."/>
            <person name="Gangsoo J."/>
            <person name="Sialana F."/>
            <person name="Bilban M."/>
            <person name="Lubec G."/>
        </authorList>
    </citation>
    <scope>NUCLEOTIDE SEQUENCE</scope>
    <source>
        <tissue evidence="2">Skin</tissue>
    </source>
</reference>
<evidence type="ECO:0000313" key="2">
    <source>
        <dbReference type="EMBL" id="CEK99019.1"/>
    </source>
</evidence>
<feature type="compositionally biased region" description="Low complexity" evidence="1">
    <location>
        <begin position="39"/>
        <end position="59"/>
    </location>
</feature>